<dbReference type="Proteomes" id="UP000830158">
    <property type="component" value="Chromosome"/>
</dbReference>
<feature type="domain" description="Phosphatidic acid phosphatase type 2/haloperoxidase" evidence="2">
    <location>
        <begin position="114"/>
        <end position="198"/>
    </location>
</feature>
<accession>A0ABY4NQP4</accession>
<sequence>MPRRNPPLLPAPAARVLNPVAVAAALVVVLLGVLYTGHSEPGWFDAWVQPAATESVDAAWSAAIAIDFFGEPRGSMVLTVLLAVTLTVLRRWRVLALAIAGPGLTVAVTTLGKPLTDRTIHAIHLSYPSGHTAFVTAVTLVVALPLARRWRAGPVVVLACALVTGSYAAWAQVGLNAHYATDTIGGFCAAVAVVPATAGLIDRIWRRMSGEPDGPQAV</sequence>
<dbReference type="SUPFAM" id="SSF48317">
    <property type="entry name" value="Acid phosphatase/Vanadium-dependent haloperoxidase"/>
    <property type="match status" value="1"/>
</dbReference>
<keyword evidence="1" id="KW-0472">Membrane</keyword>
<feature type="transmembrane region" description="Helical" evidence="1">
    <location>
        <begin position="131"/>
        <end position="147"/>
    </location>
</feature>
<dbReference type="EMBL" id="CP091196">
    <property type="protein sequence ID" value="UQS22268.1"/>
    <property type="molecule type" value="Genomic_DNA"/>
</dbReference>
<dbReference type="RefSeq" id="WP_116111668.1">
    <property type="nucleotide sequence ID" value="NZ_CP091196.1"/>
</dbReference>
<evidence type="ECO:0000313" key="3">
    <source>
        <dbReference type="EMBL" id="UQS22268.1"/>
    </source>
</evidence>
<dbReference type="Pfam" id="PF01569">
    <property type="entry name" value="PAP2"/>
    <property type="match status" value="1"/>
</dbReference>
<protein>
    <submittedName>
        <fullName evidence="3">Phosphatase PAP2 family protein</fullName>
    </submittedName>
</protein>
<dbReference type="InterPro" id="IPR000326">
    <property type="entry name" value="PAP2/HPO"/>
</dbReference>
<evidence type="ECO:0000256" key="1">
    <source>
        <dbReference type="SAM" id="Phobius"/>
    </source>
</evidence>
<evidence type="ECO:0000259" key="2">
    <source>
        <dbReference type="Pfam" id="PF01569"/>
    </source>
</evidence>
<proteinExistence type="predicted"/>
<feature type="transmembrane region" description="Helical" evidence="1">
    <location>
        <begin position="179"/>
        <end position="201"/>
    </location>
</feature>
<name>A0ABY4NQP4_9PSEU</name>
<keyword evidence="1" id="KW-0812">Transmembrane</keyword>
<gene>
    <name evidence="3" type="ORF">L1857_05230</name>
</gene>
<organism evidence="3 4">
    <name type="scientific">Amycolatopsis thermalba</name>
    <dbReference type="NCBI Taxonomy" id="944492"/>
    <lineage>
        <taxon>Bacteria</taxon>
        <taxon>Bacillati</taxon>
        <taxon>Actinomycetota</taxon>
        <taxon>Actinomycetes</taxon>
        <taxon>Pseudonocardiales</taxon>
        <taxon>Pseudonocardiaceae</taxon>
        <taxon>Amycolatopsis</taxon>
    </lineage>
</organism>
<reference evidence="3" key="1">
    <citation type="submission" date="2022-01" db="EMBL/GenBank/DDBJ databases">
        <title>PSI-footprinting approach for the identification of protein synthesis inhibitor producers.</title>
        <authorList>
            <person name="Handel F."/>
            <person name="Kulik A."/>
            <person name="Wex K.W."/>
            <person name="Berscheid A."/>
            <person name="Saur J.S."/>
            <person name="Winkler A."/>
            <person name="Wibberg D."/>
            <person name="Kalinowski J."/>
            <person name="Broetz-Oesterhelt H."/>
            <person name="Mast Y."/>
        </authorList>
    </citation>
    <scope>NUCLEOTIDE SEQUENCE</scope>
    <source>
        <strain evidence="3">KNN 49.3e</strain>
    </source>
</reference>
<keyword evidence="1" id="KW-1133">Transmembrane helix</keyword>
<feature type="transmembrane region" description="Helical" evidence="1">
    <location>
        <begin position="94"/>
        <end position="111"/>
    </location>
</feature>
<evidence type="ECO:0000313" key="4">
    <source>
        <dbReference type="Proteomes" id="UP000830158"/>
    </source>
</evidence>
<feature type="transmembrane region" description="Helical" evidence="1">
    <location>
        <begin position="154"/>
        <end position="173"/>
    </location>
</feature>
<feature type="transmembrane region" description="Helical" evidence="1">
    <location>
        <begin position="20"/>
        <end position="38"/>
    </location>
</feature>
<dbReference type="Gene3D" id="1.20.144.10">
    <property type="entry name" value="Phosphatidic acid phosphatase type 2/haloperoxidase"/>
    <property type="match status" value="1"/>
</dbReference>
<dbReference type="InterPro" id="IPR036938">
    <property type="entry name" value="PAP2/HPO_sf"/>
</dbReference>
<keyword evidence="4" id="KW-1185">Reference proteome</keyword>